<dbReference type="InterPro" id="IPR001245">
    <property type="entry name" value="Ser-Thr/Tyr_kinase_cat_dom"/>
</dbReference>
<dbReference type="PANTHER" id="PTHR44329">
    <property type="entry name" value="SERINE/THREONINE-PROTEIN KINASE TNNI3K-RELATED"/>
    <property type="match status" value="1"/>
</dbReference>
<evidence type="ECO:0000313" key="4">
    <source>
        <dbReference type="Proteomes" id="UP000006906"/>
    </source>
</evidence>
<feature type="region of interest" description="Disordered" evidence="1">
    <location>
        <begin position="1"/>
        <end position="31"/>
    </location>
</feature>
<dbReference type="Gramene" id="PNW86980">
    <property type="protein sequence ID" value="PNW86980"/>
    <property type="gene ID" value="CHLRE_02g103900v5"/>
</dbReference>
<sequence>MATDVQITPSQSRSTLPSLPSQPSEDGLGNPRLIQHERQGWREVLARVGAAPNKHLLMLVQELCDAGSLGAAIRQGMFRPKPGVRTPALARRVLLRTATELCRGMVHIHTANVLHGDLKPANVLLARSRKDRRGFTVKVADFGLSKLLHTDNSRIDSSAGGTLAYMSPEAFDGMFSRASDVYAFGMVLYEMATGERPYEHLNPAQVMMGVSLGELRPDWSPADWPELAALGARCLAQQPEDRPSFRELAEELVRLEEGLREANKQVSADQFNFPGLGPPQASSRQFVYAASSSCGEALRGSSPLTPQTPAGIHSAPGVPSGGVLSGGLGGISAPSAVAQAVACALSSNDGLASIPEPRLTSATFSTAAAMTVAGLPVGAPAKAMELSMAAEAAAVKPAAVTCVATGCGSIMVAATAAVHAAQARAPSSMGSDADSGPHDQQQMQQMQQLQQELRRVPGARGHGPNGQREGEMDTRVMANVSPWTAATAVRAEDVELQCATDPSPPPDR</sequence>
<dbReference type="InterPro" id="IPR051681">
    <property type="entry name" value="Ser/Thr_Kinases-Pseudokinases"/>
</dbReference>
<dbReference type="AlphaFoldDB" id="A0A2K3E2G6"/>
<dbReference type="GO" id="GO:0005524">
    <property type="term" value="F:ATP binding"/>
    <property type="evidence" value="ECO:0007669"/>
    <property type="project" value="InterPro"/>
</dbReference>
<dbReference type="Proteomes" id="UP000006906">
    <property type="component" value="Chromosome 2"/>
</dbReference>
<feature type="region of interest" description="Disordered" evidence="1">
    <location>
        <begin position="488"/>
        <end position="508"/>
    </location>
</feature>
<dbReference type="STRING" id="3055.A0A2K3E2G6"/>
<accession>A0A2K3E2G6</accession>
<dbReference type="PROSITE" id="PS50011">
    <property type="entry name" value="PROTEIN_KINASE_DOM"/>
    <property type="match status" value="1"/>
</dbReference>
<dbReference type="SUPFAM" id="SSF56112">
    <property type="entry name" value="Protein kinase-like (PK-like)"/>
    <property type="match status" value="1"/>
</dbReference>
<dbReference type="Pfam" id="PF07714">
    <property type="entry name" value="PK_Tyr_Ser-Thr"/>
    <property type="match status" value="1"/>
</dbReference>
<dbReference type="GO" id="GO:0004672">
    <property type="term" value="F:protein kinase activity"/>
    <property type="evidence" value="ECO:0007669"/>
    <property type="project" value="InterPro"/>
</dbReference>
<dbReference type="SMART" id="SM00220">
    <property type="entry name" value="S_TKc"/>
    <property type="match status" value="1"/>
</dbReference>
<organism evidence="3 4">
    <name type="scientific">Chlamydomonas reinhardtii</name>
    <name type="common">Chlamydomonas smithii</name>
    <dbReference type="NCBI Taxonomy" id="3055"/>
    <lineage>
        <taxon>Eukaryota</taxon>
        <taxon>Viridiplantae</taxon>
        <taxon>Chlorophyta</taxon>
        <taxon>core chlorophytes</taxon>
        <taxon>Chlorophyceae</taxon>
        <taxon>CS clade</taxon>
        <taxon>Chlamydomonadales</taxon>
        <taxon>Chlamydomonadaceae</taxon>
        <taxon>Chlamydomonas</taxon>
    </lineage>
</organism>
<evidence type="ECO:0000313" key="3">
    <source>
        <dbReference type="EMBL" id="PNW86980.1"/>
    </source>
</evidence>
<dbReference type="GeneID" id="5725329"/>
<keyword evidence="4" id="KW-1185">Reference proteome</keyword>
<dbReference type="Gene3D" id="1.10.510.10">
    <property type="entry name" value="Transferase(Phosphotransferase) domain 1"/>
    <property type="match status" value="1"/>
</dbReference>
<dbReference type="InterPro" id="IPR008271">
    <property type="entry name" value="Ser/Thr_kinase_AS"/>
</dbReference>
<dbReference type="RefSeq" id="XP_001699990.2">
    <property type="nucleotide sequence ID" value="XM_001699938.2"/>
</dbReference>
<dbReference type="ExpressionAtlas" id="A0A2K3E2G6">
    <property type="expression patterns" value="baseline"/>
</dbReference>
<evidence type="ECO:0000259" key="2">
    <source>
        <dbReference type="PROSITE" id="PS50011"/>
    </source>
</evidence>
<dbReference type="EMBL" id="CM008963">
    <property type="protein sequence ID" value="PNW86980.1"/>
    <property type="molecule type" value="Genomic_DNA"/>
</dbReference>
<gene>
    <name evidence="3" type="ORF">CHLRE_02g103900v5</name>
</gene>
<dbReference type="InParanoid" id="A0A2K3E2G6"/>
<evidence type="ECO:0000256" key="1">
    <source>
        <dbReference type="SAM" id="MobiDB-lite"/>
    </source>
</evidence>
<protein>
    <recommendedName>
        <fullName evidence="2">Protein kinase domain-containing protein</fullName>
    </recommendedName>
</protein>
<feature type="region of interest" description="Disordered" evidence="1">
    <location>
        <begin position="298"/>
        <end position="317"/>
    </location>
</feature>
<dbReference type="InterPro" id="IPR000719">
    <property type="entry name" value="Prot_kinase_dom"/>
</dbReference>
<dbReference type="PaxDb" id="3055-EDP07686"/>
<reference evidence="3 4" key="1">
    <citation type="journal article" date="2007" name="Science">
        <title>The Chlamydomonas genome reveals the evolution of key animal and plant functions.</title>
        <authorList>
            <person name="Merchant S.S."/>
            <person name="Prochnik S.E."/>
            <person name="Vallon O."/>
            <person name="Harris E.H."/>
            <person name="Karpowicz S.J."/>
            <person name="Witman G.B."/>
            <person name="Terry A."/>
            <person name="Salamov A."/>
            <person name="Fritz-Laylin L.K."/>
            <person name="Marechal-Drouard L."/>
            <person name="Marshall W.F."/>
            <person name="Qu L.H."/>
            <person name="Nelson D.R."/>
            <person name="Sanderfoot A.A."/>
            <person name="Spalding M.H."/>
            <person name="Kapitonov V.V."/>
            <person name="Ren Q."/>
            <person name="Ferris P."/>
            <person name="Lindquist E."/>
            <person name="Shapiro H."/>
            <person name="Lucas S.M."/>
            <person name="Grimwood J."/>
            <person name="Schmutz J."/>
            <person name="Cardol P."/>
            <person name="Cerutti H."/>
            <person name="Chanfreau G."/>
            <person name="Chen C.L."/>
            <person name="Cognat V."/>
            <person name="Croft M.T."/>
            <person name="Dent R."/>
            <person name="Dutcher S."/>
            <person name="Fernandez E."/>
            <person name="Fukuzawa H."/>
            <person name="Gonzalez-Ballester D."/>
            <person name="Gonzalez-Halphen D."/>
            <person name="Hallmann A."/>
            <person name="Hanikenne M."/>
            <person name="Hippler M."/>
            <person name="Inwood W."/>
            <person name="Jabbari K."/>
            <person name="Kalanon M."/>
            <person name="Kuras R."/>
            <person name="Lefebvre P.A."/>
            <person name="Lemaire S.D."/>
            <person name="Lobanov A.V."/>
            <person name="Lohr M."/>
            <person name="Manuell A."/>
            <person name="Meier I."/>
            <person name="Mets L."/>
            <person name="Mittag M."/>
            <person name="Mittelmeier T."/>
            <person name="Moroney J.V."/>
            <person name="Moseley J."/>
            <person name="Napoli C."/>
            <person name="Nedelcu A.M."/>
            <person name="Niyogi K."/>
            <person name="Novoselov S.V."/>
            <person name="Paulsen I.T."/>
            <person name="Pazour G."/>
            <person name="Purton S."/>
            <person name="Ral J.P."/>
            <person name="Riano-Pachon D.M."/>
            <person name="Riekhof W."/>
            <person name="Rymarquis L."/>
            <person name="Schroda M."/>
            <person name="Stern D."/>
            <person name="Umen J."/>
            <person name="Willows R."/>
            <person name="Wilson N."/>
            <person name="Zimmer S.L."/>
            <person name="Allmer J."/>
            <person name="Balk J."/>
            <person name="Bisova K."/>
            <person name="Chen C.J."/>
            <person name="Elias M."/>
            <person name="Gendler K."/>
            <person name="Hauser C."/>
            <person name="Lamb M.R."/>
            <person name="Ledford H."/>
            <person name="Long J.C."/>
            <person name="Minagawa J."/>
            <person name="Page M.D."/>
            <person name="Pan J."/>
            <person name="Pootakham W."/>
            <person name="Roje S."/>
            <person name="Rose A."/>
            <person name="Stahlberg E."/>
            <person name="Terauchi A.M."/>
            <person name="Yang P."/>
            <person name="Ball S."/>
            <person name="Bowler C."/>
            <person name="Dieckmann C.L."/>
            <person name="Gladyshev V.N."/>
            <person name="Green P."/>
            <person name="Jorgensen R."/>
            <person name="Mayfield S."/>
            <person name="Mueller-Roeber B."/>
            <person name="Rajamani S."/>
            <person name="Sayre R.T."/>
            <person name="Brokstein P."/>
            <person name="Dubchak I."/>
            <person name="Goodstein D."/>
            <person name="Hornick L."/>
            <person name="Huang Y.W."/>
            <person name="Jhaveri J."/>
            <person name="Luo Y."/>
            <person name="Martinez D."/>
            <person name="Ngau W.C."/>
            <person name="Otillar B."/>
            <person name="Poliakov A."/>
            <person name="Porter A."/>
            <person name="Szajkowski L."/>
            <person name="Werner G."/>
            <person name="Zhou K."/>
            <person name="Grigoriev I.V."/>
            <person name="Rokhsar D.S."/>
            <person name="Grossman A.R."/>
        </authorList>
    </citation>
    <scope>NUCLEOTIDE SEQUENCE [LARGE SCALE GENOMIC DNA]</scope>
    <source>
        <strain evidence="4">CC-503</strain>
    </source>
</reference>
<feature type="domain" description="Protein kinase" evidence="2">
    <location>
        <begin position="1"/>
        <end position="259"/>
    </location>
</feature>
<dbReference type="OrthoDB" id="1711006at2759"/>
<dbReference type="PANTHER" id="PTHR44329:SF214">
    <property type="entry name" value="PROTEIN KINASE DOMAIN-CONTAINING PROTEIN"/>
    <property type="match status" value="1"/>
</dbReference>
<feature type="compositionally biased region" description="Polar residues" evidence="1">
    <location>
        <begin position="1"/>
        <end position="24"/>
    </location>
</feature>
<dbReference type="KEGG" id="cre:CHLRE_02g103900v5"/>
<dbReference type="PROSITE" id="PS00108">
    <property type="entry name" value="PROTEIN_KINASE_ST"/>
    <property type="match status" value="1"/>
</dbReference>
<feature type="region of interest" description="Disordered" evidence="1">
    <location>
        <begin position="425"/>
        <end position="451"/>
    </location>
</feature>
<dbReference type="InterPro" id="IPR011009">
    <property type="entry name" value="Kinase-like_dom_sf"/>
</dbReference>
<proteinExistence type="predicted"/>
<name>A0A2K3E2G6_CHLRE</name>
<feature type="compositionally biased region" description="Low complexity" evidence="1">
    <location>
        <begin position="440"/>
        <end position="451"/>
    </location>
</feature>